<dbReference type="GO" id="GO:0016491">
    <property type="term" value="F:oxidoreductase activity"/>
    <property type="evidence" value="ECO:0007669"/>
    <property type="project" value="UniProtKB-UniRule"/>
</dbReference>
<sequence>MTADLSPTLSSEALPSPMLQLLLTRRSHLALTLAEPAPSDETLRLLLTAAARVPDHGKLAPWRFIVLRGAARQTYGDRLVALLEAREGPLSDERKAQEAGRFVRAPLVVAVVSCAAEHPKIPLWEQELSAGAVCMNLLTATHAAGFAGQWLSEWMAFDDEAAALLGVEGTERIAGFIHIGSPTHTPADRARPDLDSLITEWTGA</sequence>
<evidence type="ECO:0000313" key="10">
    <source>
        <dbReference type="EMBL" id="MBA4610581.1"/>
    </source>
</evidence>
<evidence type="ECO:0000313" key="11">
    <source>
        <dbReference type="Proteomes" id="UP000559404"/>
    </source>
</evidence>
<dbReference type="EMBL" id="JACEON010000002">
    <property type="protein sequence ID" value="MBA4610581.1"/>
    <property type="molecule type" value="Genomic_DNA"/>
</dbReference>
<reference evidence="10 11" key="2">
    <citation type="submission" date="2020-08" db="EMBL/GenBank/DDBJ databases">
        <title>Stappia taiwanensis sp. nov., isolated from a coastal thermal spring.</title>
        <authorList>
            <person name="Kampfer P."/>
        </authorList>
    </citation>
    <scope>NUCLEOTIDE SEQUENCE [LARGE SCALE GENOMIC DNA]</scope>
    <source>
        <strain evidence="10 11">DSM 23284</strain>
    </source>
</reference>
<evidence type="ECO:0000256" key="3">
    <source>
        <dbReference type="ARBA" id="ARBA00022643"/>
    </source>
</evidence>
<evidence type="ECO:0000256" key="2">
    <source>
        <dbReference type="ARBA" id="ARBA00022630"/>
    </source>
</evidence>
<gene>
    <name evidence="10" type="ORF">H1W37_02855</name>
</gene>
<dbReference type="InterPro" id="IPR052530">
    <property type="entry name" value="NAD(P)H_nitroreductase"/>
</dbReference>
<dbReference type="Gene3D" id="3.40.109.10">
    <property type="entry name" value="NADH Oxidase"/>
    <property type="match status" value="1"/>
</dbReference>
<evidence type="ECO:0000256" key="4">
    <source>
        <dbReference type="ARBA" id="ARBA00022857"/>
    </source>
</evidence>
<feature type="binding site" description="in other chain" evidence="8">
    <location>
        <begin position="150"/>
        <end position="152"/>
    </location>
    <ligand>
        <name>FMN</name>
        <dbReference type="ChEBI" id="CHEBI:58210"/>
        <note>ligand shared between dimeric partners</note>
    </ligand>
</feature>
<reference evidence="10 11" key="1">
    <citation type="submission" date="2020-07" db="EMBL/GenBank/DDBJ databases">
        <authorList>
            <person name="Li M."/>
        </authorList>
    </citation>
    <scope>NUCLEOTIDE SEQUENCE [LARGE SCALE GENOMIC DNA]</scope>
    <source>
        <strain evidence="10 11">DSM 23284</strain>
    </source>
</reference>
<dbReference type="PANTHER" id="PTHR43821">
    <property type="entry name" value="NAD(P)H NITROREDUCTASE YDJA-RELATED"/>
    <property type="match status" value="1"/>
</dbReference>
<keyword evidence="11" id="KW-1185">Reference proteome</keyword>
<accession>A0A838XNI3</accession>
<evidence type="ECO:0000256" key="8">
    <source>
        <dbReference type="PIRSR" id="PIRSR000232-1"/>
    </source>
</evidence>
<evidence type="ECO:0000259" key="9">
    <source>
        <dbReference type="Pfam" id="PF00881"/>
    </source>
</evidence>
<evidence type="ECO:0000256" key="5">
    <source>
        <dbReference type="ARBA" id="ARBA00023002"/>
    </source>
</evidence>
<dbReference type="PANTHER" id="PTHR43821:SF1">
    <property type="entry name" value="NAD(P)H NITROREDUCTASE YDJA-RELATED"/>
    <property type="match status" value="1"/>
</dbReference>
<dbReference type="InterPro" id="IPR026021">
    <property type="entry name" value="YdjA-like"/>
</dbReference>
<feature type="binding site" description="in other chain" evidence="8">
    <location>
        <begin position="25"/>
        <end position="27"/>
    </location>
    <ligand>
        <name>FMN</name>
        <dbReference type="ChEBI" id="CHEBI:58210"/>
        <note>ligand shared between dimeric partners</note>
    </ligand>
</feature>
<evidence type="ECO:0000256" key="1">
    <source>
        <dbReference type="ARBA" id="ARBA00007118"/>
    </source>
</evidence>
<evidence type="ECO:0000256" key="6">
    <source>
        <dbReference type="ARBA" id="ARBA00023027"/>
    </source>
</evidence>
<name>A0A838XNI3_9HYPH</name>
<dbReference type="InterPro" id="IPR029479">
    <property type="entry name" value="Nitroreductase"/>
</dbReference>
<keyword evidence="6 7" id="KW-0520">NAD</keyword>
<dbReference type="InterPro" id="IPR000415">
    <property type="entry name" value="Nitroreductase-like"/>
</dbReference>
<comment type="cofactor">
    <cofactor evidence="8">
        <name>FMN</name>
        <dbReference type="ChEBI" id="CHEBI:58210"/>
    </cofactor>
    <text evidence="8">Binds 1 FMN per subunit.</text>
</comment>
<organism evidence="10 11">
    <name type="scientific">Stappia taiwanensis</name>
    <dbReference type="NCBI Taxonomy" id="992267"/>
    <lineage>
        <taxon>Bacteria</taxon>
        <taxon>Pseudomonadati</taxon>
        <taxon>Pseudomonadota</taxon>
        <taxon>Alphaproteobacteria</taxon>
        <taxon>Hyphomicrobiales</taxon>
        <taxon>Stappiaceae</taxon>
        <taxon>Stappia</taxon>
    </lineage>
</organism>
<dbReference type="EC" id="1.-.-.-" evidence="7"/>
<protein>
    <recommendedName>
        <fullName evidence="7">Putative NAD(P)H nitroreductase</fullName>
        <ecNumber evidence="7">1.-.-.-</ecNumber>
    </recommendedName>
</protein>
<dbReference type="CDD" id="cd02135">
    <property type="entry name" value="YdjA-like"/>
    <property type="match status" value="1"/>
</dbReference>
<dbReference type="PIRSF" id="PIRSF000232">
    <property type="entry name" value="YdjA"/>
    <property type="match status" value="1"/>
</dbReference>
<dbReference type="AlphaFoldDB" id="A0A838XNI3"/>
<comment type="similarity">
    <text evidence="1 7">Belongs to the nitroreductase family.</text>
</comment>
<dbReference type="RefSeq" id="WP_181758774.1">
    <property type="nucleotide sequence ID" value="NZ_BMCR01000002.1"/>
</dbReference>
<feature type="binding site" evidence="8">
    <location>
        <position position="52"/>
    </location>
    <ligand>
        <name>FMN</name>
        <dbReference type="ChEBI" id="CHEBI:58210"/>
        <note>ligand shared between dimeric partners</note>
    </ligand>
</feature>
<proteinExistence type="inferred from homology"/>
<feature type="domain" description="Nitroreductase" evidence="9">
    <location>
        <begin position="34"/>
        <end position="180"/>
    </location>
</feature>
<keyword evidence="5 7" id="KW-0560">Oxidoreductase</keyword>
<dbReference type="Proteomes" id="UP000559404">
    <property type="component" value="Unassembled WGS sequence"/>
</dbReference>
<dbReference type="Pfam" id="PF00881">
    <property type="entry name" value="Nitroreductase"/>
    <property type="match status" value="1"/>
</dbReference>
<keyword evidence="4 7" id="KW-0521">NADP</keyword>
<dbReference type="SUPFAM" id="SSF55469">
    <property type="entry name" value="FMN-dependent nitroreductase-like"/>
    <property type="match status" value="1"/>
</dbReference>
<comment type="caution">
    <text evidence="10">The sequence shown here is derived from an EMBL/GenBank/DDBJ whole genome shotgun (WGS) entry which is preliminary data.</text>
</comment>
<keyword evidence="2 7" id="KW-0285">Flavoprotein</keyword>
<keyword evidence="3 7" id="KW-0288">FMN</keyword>
<feature type="binding site" evidence="8">
    <location>
        <position position="56"/>
    </location>
    <ligand>
        <name>FMN</name>
        <dbReference type="ChEBI" id="CHEBI:58210"/>
        <note>ligand shared between dimeric partners</note>
    </ligand>
</feature>
<evidence type="ECO:0000256" key="7">
    <source>
        <dbReference type="PIRNR" id="PIRNR000232"/>
    </source>
</evidence>